<dbReference type="EMBL" id="JAVFKD010000015">
    <property type="protein sequence ID" value="KAK5988479.1"/>
    <property type="molecule type" value="Genomic_DNA"/>
</dbReference>
<sequence length="1559" mass="171934">MGSGFFGKAAKRLTGKLRSVPRSKGQESESDAHSKTPEPEQQGTLTNLRLENVPIRQLWNAAYEKLREEDGELVAEYETKCQGNVVAGLGSVLGSKAILETKMKEVDKNVWKLKFRSSEVEVREIVQPILGVVSSANEYIAGAVSVNPYASLGWVGISLLLPLFTNSSTQAASMANGLAFVSSLIAQSRMREELYFRRYESKADEEKQSFQQSHCEYKRGLERLYREILKFQATSYCYYANHSAFRLGLDIVKWNDWDAMVDSIRQQEMEFARLNEAWRDIQYDEECTAAANRHQETIKLWFSIGADVSGLLQAVRIAQLDNNRASLLDWLCDINHTEIYNGARDRHEPGTGEWLIKDAEFENWEKNHASFLWLHGKAGSGKSILSSVVIKHLEDRHSTDASITLAYFYFSFNHRLPTVYTAIGAISFEAYKNKGGRPETKVLEKALIDSMQGFSAVYAIIDALDECPMLGDQRKKLLASLGRVLKAAPNNFHLLCTSRKETDIDKEIRPILSTPLRAEFDLSKQRKVLDDDIEQYIDSTLATTNYDTWPDDIKEESKLSLLRQADGMFQYIRCQFEILQHLSSKKAIREALQNLPDGLDETYDRMFQNIHSNFKHQVMKTLKWLAFSIKPLDIDELAEVFVLPNIDGESVRLAHFSIKEYLTSDRISERPTSTFSFTEADAHMWIASSCLAYHLHVSSIIGEKDTSEYKLVGYTAQNWIEHLEMIPRAAWPSQVSRDAALALMANSHSLALMISHTSTYLLFKDSAMRLSPHSYTTARGCHQLTELLVSINKYLTQEDVDIGLRDAASFGTINAVKLFLDMGAGVNQEFALQEAAARGHTAVVELLLDRGADINALGGEFGSALQGAAYSGHLDVLQLLVRRGADVNRQSNERDCALAQATRWAPGLECLQFLLDHGADINMQGGQLGTALCVAARYANDEAFDLLLERGADIEAPGGLFEYPLQVAVAAGGLGGTALQILCAQSLPVPETDKLEKLQLIRSLIAKCANINAPGGYYGTVLQAACSAVNTSLVELLLESGADVNVQGGFYGNALQAASACLNSEELLCLLLGNGADPDAKGGEYGTALQAACANENIEGVRLLLENGADVNVKGGKYGTALQAACAVENIEQVGLLLEKGADVNANGGKHGTALEAAFIRGNTDVVRLLLENNADVHLENCRAWHAAAGSRVDDTLLESFLDRGVHVNDARGPHGTALHALLRVEIERSSYVDWFNNRLRFLLKRGADVNLVAGEYGPALQAACAMPLGIDVNAQGGLFCTALQAAAYTGRTESIALLLRKGARVNIRGGKYGSALNAAIVKGHWNIVQILLDAGATPDCHELLEPGKEWLDSVRKEHGRGAVERYEKFWEGPGFGKTSVLAVGTLAMVATFEQIYCTAPTNIAVENFATRIVQHDINVVERYNEGRPAEIKRRALTKLLVHGHELEDESNIDIDDGLNNLREVATQKITWEEYQMGRRATRNVIRELLREILAAADIVCTSPSLSSLSPYKEWKQERAKGIAVDEAGSLDRADLYTVWGNTLLPCLIAGDDDQLPLL</sequence>
<comment type="caution">
    <text evidence="6">The sequence shown here is derived from an EMBL/GenBank/DDBJ whole genome shotgun (WGS) entry which is preliminary data.</text>
</comment>
<feature type="region of interest" description="Disordered" evidence="3">
    <location>
        <begin position="1"/>
        <end position="47"/>
    </location>
</feature>
<gene>
    <name evidence="6" type="ORF">PT974_09962</name>
</gene>
<keyword evidence="7" id="KW-1185">Reference proteome</keyword>
<feature type="repeat" description="ANK" evidence="2">
    <location>
        <begin position="1017"/>
        <end position="1049"/>
    </location>
</feature>
<feature type="repeat" description="ANK" evidence="2">
    <location>
        <begin position="927"/>
        <end position="959"/>
    </location>
</feature>
<dbReference type="Pfam" id="PF24883">
    <property type="entry name" value="NPHP3_N"/>
    <property type="match status" value="2"/>
</dbReference>
<accession>A0ABR0S8I4</accession>
<feature type="repeat" description="ANK" evidence="2">
    <location>
        <begin position="1282"/>
        <end position="1311"/>
    </location>
</feature>
<dbReference type="PROSITE" id="PS50088">
    <property type="entry name" value="ANK_REPEAT"/>
    <property type="match status" value="8"/>
</dbReference>
<feature type="domain" description="NWD NACHT-NTPase N-terminal" evidence="4">
    <location>
        <begin position="57"/>
        <end position="272"/>
    </location>
</feature>
<feature type="domain" description="Nephrocystin 3-like N-terminal" evidence="5">
    <location>
        <begin position="350"/>
        <end position="415"/>
    </location>
</feature>
<feature type="domain" description="Nephrocystin 3-like N-terminal" evidence="5">
    <location>
        <begin position="432"/>
        <end position="499"/>
    </location>
</feature>
<dbReference type="InterPro" id="IPR056884">
    <property type="entry name" value="NPHP3-like_N"/>
</dbReference>
<dbReference type="Gene3D" id="1.25.40.20">
    <property type="entry name" value="Ankyrin repeat-containing domain"/>
    <property type="match status" value="2"/>
</dbReference>
<dbReference type="SMART" id="SM00248">
    <property type="entry name" value="ANK"/>
    <property type="match status" value="13"/>
</dbReference>
<feature type="repeat" description="ANK" evidence="2">
    <location>
        <begin position="1150"/>
        <end position="1182"/>
    </location>
</feature>
<evidence type="ECO:0000256" key="3">
    <source>
        <dbReference type="SAM" id="MobiDB-lite"/>
    </source>
</evidence>
<evidence type="ECO:0000313" key="6">
    <source>
        <dbReference type="EMBL" id="KAK5988479.1"/>
    </source>
</evidence>
<dbReference type="InterPro" id="IPR031359">
    <property type="entry name" value="NACHT_N"/>
</dbReference>
<evidence type="ECO:0000259" key="5">
    <source>
        <dbReference type="Pfam" id="PF24883"/>
    </source>
</evidence>
<dbReference type="PANTHER" id="PTHR24133:SF40">
    <property type="entry name" value="ANKYRIN REPEAT DOMAIN 44"/>
    <property type="match status" value="1"/>
</dbReference>
<evidence type="ECO:0000256" key="2">
    <source>
        <dbReference type="PROSITE-ProRule" id="PRU00023"/>
    </source>
</evidence>
<dbReference type="InterPro" id="IPR036770">
    <property type="entry name" value="Ankyrin_rpt-contain_sf"/>
</dbReference>
<reference evidence="6 7" key="1">
    <citation type="submission" date="2024-01" db="EMBL/GenBank/DDBJ databases">
        <title>Complete genome of Cladobotryum mycophilum ATHUM6906.</title>
        <authorList>
            <person name="Christinaki A.C."/>
            <person name="Myridakis A.I."/>
            <person name="Kouvelis V.N."/>
        </authorList>
    </citation>
    <scope>NUCLEOTIDE SEQUENCE [LARGE SCALE GENOMIC DNA]</scope>
    <source>
        <strain evidence="6 7">ATHUM6906</strain>
    </source>
</reference>
<dbReference type="Proteomes" id="UP001338125">
    <property type="component" value="Unassembled WGS sequence"/>
</dbReference>
<dbReference type="Pfam" id="PF12796">
    <property type="entry name" value="Ank_2"/>
    <property type="match status" value="4"/>
</dbReference>
<feature type="repeat" description="ANK" evidence="2">
    <location>
        <begin position="1117"/>
        <end position="1149"/>
    </location>
</feature>
<feature type="repeat" description="ANK" evidence="2">
    <location>
        <begin position="1084"/>
        <end position="1116"/>
    </location>
</feature>
<dbReference type="InterPro" id="IPR002110">
    <property type="entry name" value="Ankyrin_rpt"/>
</dbReference>
<dbReference type="InterPro" id="IPR027417">
    <property type="entry name" value="P-loop_NTPase"/>
</dbReference>
<protein>
    <submittedName>
        <fullName evidence="6">Ankyrin repeat domain-containing 50-like protein</fullName>
    </submittedName>
</protein>
<dbReference type="PANTHER" id="PTHR24133">
    <property type="entry name" value="ANKYRIN DOMAIN-CONTAINING"/>
    <property type="match status" value="1"/>
</dbReference>
<feature type="repeat" description="ANK" evidence="2">
    <location>
        <begin position="827"/>
        <end position="859"/>
    </location>
</feature>
<dbReference type="PROSITE" id="PS50297">
    <property type="entry name" value="ANK_REP_REGION"/>
    <property type="match status" value="4"/>
</dbReference>
<organism evidence="6 7">
    <name type="scientific">Cladobotryum mycophilum</name>
    <dbReference type="NCBI Taxonomy" id="491253"/>
    <lineage>
        <taxon>Eukaryota</taxon>
        <taxon>Fungi</taxon>
        <taxon>Dikarya</taxon>
        <taxon>Ascomycota</taxon>
        <taxon>Pezizomycotina</taxon>
        <taxon>Sordariomycetes</taxon>
        <taxon>Hypocreomycetidae</taxon>
        <taxon>Hypocreales</taxon>
        <taxon>Hypocreaceae</taxon>
        <taxon>Cladobotryum</taxon>
    </lineage>
</organism>
<name>A0ABR0S8I4_9HYPO</name>
<keyword evidence="2" id="KW-0040">ANK repeat</keyword>
<dbReference type="InterPro" id="IPR052391">
    <property type="entry name" value="E3_Ligase-Neurotoxin"/>
</dbReference>
<keyword evidence="1" id="KW-0677">Repeat</keyword>
<dbReference type="SUPFAM" id="SSF52540">
    <property type="entry name" value="P-loop containing nucleoside triphosphate hydrolases"/>
    <property type="match status" value="2"/>
</dbReference>
<proteinExistence type="predicted"/>
<evidence type="ECO:0000259" key="4">
    <source>
        <dbReference type="Pfam" id="PF17100"/>
    </source>
</evidence>
<feature type="compositionally biased region" description="Basic and acidic residues" evidence="3">
    <location>
        <begin position="24"/>
        <end position="38"/>
    </location>
</feature>
<feature type="compositionally biased region" description="Basic residues" evidence="3">
    <location>
        <begin position="9"/>
        <end position="21"/>
    </location>
</feature>
<evidence type="ECO:0000313" key="7">
    <source>
        <dbReference type="Proteomes" id="UP001338125"/>
    </source>
</evidence>
<dbReference type="SUPFAM" id="SSF48403">
    <property type="entry name" value="Ankyrin repeat"/>
    <property type="match status" value="2"/>
</dbReference>
<dbReference type="Pfam" id="PF17100">
    <property type="entry name" value="NACHT_N"/>
    <property type="match status" value="1"/>
</dbReference>
<dbReference type="Gene3D" id="3.40.50.300">
    <property type="entry name" value="P-loop containing nucleotide triphosphate hydrolases"/>
    <property type="match status" value="2"/>
</dbReference>
<evidence type="ECO:0000256" key="1">
    <source>
        <dbReference type="ARBA" id="ARBA00022737"/>
    </source>
</evidence>
<feature type="repeat" description="ANK" evidence="2">
    <location>
        <begin position="860"/>
        <end position="892"/>
    </location>
</feature>